<dbReference type="GO" id="GO:0043138">
    <property type="term" value="F:3'-5' DNA helicase activity"/>
    <property type="evidence" value="ECO:0007669"/>
    <property type="project" value="TreeGrafter"/>
</dbReference>
<keyword evidence="7" id="KW-0238">DNA-binding</keyword>
<keyword evidence="6" id="KW-0067">ATP-binding</keyword>
<evidence type="ECO:0000256" key="6">
    <source>
        <dbReference type="ARBA" id="ARBA00022840"/>
    </source>
</evidence>
<protein>
    <submittedName>
        <fullName evidence="9">Primosomal protein N</fullName>
    </submittedName>
</protein>
<dbReference type="NCBIfam" id="TIGR00595">
    <property type="entry name" value="priA"/>
    <property type="match status" value="1"/>
</dbReference>
<reference evidence="9 10" key="2">
    <citation type="submission" date="2018-06" db="EMBL/GenBank/DDBJ databases">
        <title>Metagenomic assembly of (sub)arctic Cyanobacteria and their associated microbiome from non-axenic cultures.</title>
        <authorList>
            <person name="Baurain D."/>
        </authorList>
    </citation>
    <scope>NUCLEOTIDE SEQUENCE [LARGE SCALE GENOMIC DNA]</scope>
    <source>
        <strain evidence="9">ULC041bin1</strain>
    </source>
</reference>
<dbReference type="Pfam" id="PF18319">
    <property type="entry name" value="Zn_ribbon_PriA"/>
    <property type="match status" value="1"/>
</dbReference>
<gene>
    <name evidence="9" type="primary">priA</name>
    <name evidence="9" type="ORF">DCF17_07465</name>
</gene>
<dbReference type="Gene3D" id="3.40.50.300">
    <property type="entry name" value="P-loop containing nucleotide triphosphate hydrolases"/>
    <property type="match status" value="1"/>
</dbReference>
<dbReference type="GO" id="GO:0006310">
    <property type="term" value="P:DNA recombination"/>
    <property type="evidence" value="ECO:0007669"/>
    <property type="project" value="InterPro"/>
</dbReference>
<sequence length="363" mass="39947">PWTYLSLPQRVQAQPLPEVKVIDMRDELQDGNRSILSRPLQTALAAMKAEGNQGLLFIHRRGHSSFVSCRSCGHVMMCPHCDVSLSYHQPGANSAMTLRCHYCGYSQGHPKQCPECSSPYLKHFGSGTQRVVNALAETFPALSCIRFDSDTTRTKGAHRALLTRFAEGGADLLVGTQMLTKGIDLPQVTVVGIIAADGLLYMNDYWASERALQMLIQVAGRAGRGTQPGQVFLQTYTPDHPVIAAVTGHAYEGFIAEEWAQRQLLQYPPAGQMVLLRLSSNDPKAVEQTAATLAQQVMRHLEGTSYQLLGPAPAPIPRVARRYRWHLLVKGPMDEPLPNLQDLRHHCPASVSLTIDVDPLNLA</sequence>
<feature type="domain" description="Helicase C-terminal" evidence="8">
    <location>
        <begin position="108"/>
        <end position="275"/>
    </location>
</feature>
<evidence type="ECO:0000259" key="8">
    <source>
        <dbReference type="PROSITE" id="PS51194"/>
    </source>
</evidence>
<dbReference type="Pfam" id="PF00271">
    <property type="entry name" value="Helicase_C"/>
    <property type="match status" value="1"/>
</dbReference>
<dbReference type="SMART" id="SM00490">
    <property type="entry name" value="HELICc"/>
    <property type="match status" value="1"/>
</dbReference>
<dbReference type="GO" id="GO:0046872">
    <property type="term" value="F:metal ion binding"/>
    <property type="evidence" value="ECO:0007669"/>
    <property type="project" value="UniProtKB-KW"/>
</dbReference>
<dbReference type="InterPro" id="IPR001650">
    <property type="entry name" value="Helicase_C-like"/>
</dbReference>
<evidence type="ECO:0000256" key="3">
    <source>
        <dbReference type="ARBA" id="ARBA00022723"/>
    </source>
</evidence>
<dbReference type="EMBL" id="QBMN01000038">
    <property type="protein sequence ID" value="PZO42922.1"/>
    <property type="molecule type" value="Genomic_DNA"/>
</dbReference>
<keyword evidence="1" id="KW-0639">Primosome</keyword>
<dbReference type="PROSITE" id="PS51194">
    <property type="entry name" value="HELICASE_CTER"/>
    <property type="match status" value="1"/>
</dbReference>
<dbReference type="PANTHER" id="PTHR30580">
    <property type="entry name" value="PRIMOSOMAL PROTEIN N"/>
    <property type="match status" value="1"/>
</dbReference>
<dbReference type="PANTHER" id="PTHR30580:SF0">
    <property type="entry name" value="PRIMOSOMAL PROTEIN N"/>
    <property type="match status" value="1"/>
</dbReference>
<evidence type="ECO:0000313" key="9">
    <source>
        <dbReference type="EMBL" id="PZO42922.1"/>
    </source>
</evidence>
<dbReference type="Pfam" id="PF18074">
    <property type="entry name" value="PriA_C"/>
    <property type="match status" value="1"/>
</dbReference>
<evidence type="ECO:0000256" key="7">
    <source>
        <dbReference type="ARBA" id="ARBA00023125"/>
    </source>
</evidence>
<comment type="caution">
    <text evidence="9">The sequence shown here is derived from an EMBL/GenBank/DDBJ whole genome shotgun (WGS) entry which is preliminary data.</text>
</comment>
<dbReference type="GO" id="GO:0006270">
    <property type="term" value="P:DNA replication initiation"/>
    <property type="evidence" value="ECO:0007669"/>
    <property type="project" value="TreeGrafter"/>
</dbReference>
<proteinExistence type="predicted"/>
<dbReference type="AlphaFoldDB" id="A0A2W4WEK8"/>
<dbReference type="GO" id="GO:0005524">
    <property type="term" value="F:ATP binding"/>
    <property type="evidence" value="ECO:0007669"/>
    <property type="project" value="UniProtKB-KW"/>
</dbReference>
<feature type="non-terminal residue" evidence="9">
    <location>
        <position position="1"/>
    </location>
</feature>
<dbReference type="GO" id="GO:1990077">
    <property type="term" value="C:primosome complex"/>
    <property type="evidence" value="ECO:0007669"/>
    <property type="project" value="UniProtKB-KW"/>
</dbReference>
<dbReference type="GO" id="GO:0003677">
    <property type="term" value="F:DNA binding"/>
    <property type="evidence" value="ECO:0007669"/>
    <property type="project" value="UniProtKB-KW"/>
</dbReference>
<organism evidence="9 10">
    <name type="scientific">Shackletoniella antarctica</name>
    <dbReference type="NCBI Taxonomy" id="268115"/>
    <lineage>
        <taxon>Bacteria</taxon>
        <taxon>Bacillati</taxon>
        <taxon>Cyanobacteriota</taxon>
        <taxon>Cyanophyceae</taxon>
        <taxon>Oculatellales</taxon>
        <taxon>Oculatellaceae</taxon>
        <taxon>Shackletoniella</taxon>
    </lineage>
</organism>
<evidence type="ECO:0000256" key="4">
    <source>
        <dbReference type="ARBA" id="ARBA00022741"/>
    </source>
</evidence>
<dbReference type="GO" id="GO:0006269">
    <property type="term" value="P:DNA replication, synthesis of primer"/>
    <property type="evidence" value="ECO:0007669"/>
    <property type="project" value="UniProtKB-KW"/>
</dbReference>
<name>A0A2W4WEK8_9CYAN</name>
<evidence type="ECO:0000256" key="2">
    <source>
        <dbReference type="ARBA" id="ARBA00022705"/>
    </source>
</evidence>
<dbReference type="CDD" id="cd18804">
    <property type="entry name" value="SF2_C_priA"/>
    <property type="match status" value="1"/>
</dbReference>
<dbReference type="InterPro" id="IPR040498">
    <property type="entry name" value="PriA_CRR"/>
</dbReference>
<dbReference type="GO" id="GO:0006302">
    <property type="term" value="P:double-strand break repair"/>
    <property type="evidence" value="ECO:0007669"/>
    <property type="project" value="InterPro"/>
</dbReference>
<keyword evidence="5" id="KW-0862">Zinc</keyword>
<accession>A0A2W4WEK8</accession>
<reference evidence="10" key="1">
    <citation type="submission" date="2018-04" db="EMBL/GenBank/DDBJ databases">
        <authorList>
            <person name="Cornet L."/>
        </authorList>
    </citation>
    <scope>NUCLEOTIDE SEQUENCE [LARGE SCALE GENOMIC DNA]</scope>
</reference>
<keyword evidence="4" id="KW-0547">Nucleotide-binding</keyword>
<dbReference type="InterPro" id="IPR005259">
    <property type="entry name" value="PriA"/>
</dbReference>
<evidence type="ECO:0000313" key="10">
    <source>
        <dbReference type="Proteomes" id="UP000249081"/>
    </source>
</evidence>
<dbReference type="InterPro" id="IPR041236">
    <property type="entry name" value="PriA_C"/>
</dbReference>
<dbReference type="InterPro" id="IPR027417">
    <property type="entry name" value="P-loop_NTPase"/>
</dbReference>
<keyword evidence="3" id="KW-0479">Metal-binding</keyword>
<keyword evidence="2" id="KW-0235">DNA replication</keyword>
<evidence type="ECO:0000256" key="1">
    <source>
        <dbReference type="ARBA" id="ARBA00022515"/>
    </source>
</evidence>
<evidence type="ECO:0000256" key="5">
    <source>
        <dbReference type="ARBA" id="ARBA00022833"/>
    </source>
</evidence>
<dbReference type="SUPFAM" id="SSF52540">
    <property type="entry name" value="P-loop containing nucleoside triphosphate hydrolases"/>
    <property type="match status" value="1"/>
</dbReference>
<dbReference type="Proteomes" id="UP000249081">
    <property type="component" value="Unassembled WGS sequence"/>
</dbReference>